<dbReference type="GO" id="GO:0005634">
    <property type="term" value="C:nucleus"/>
    <property type="evidence" value="ECO:0007669"/>
    <property type="project" value="UniProtKB-SubCell"/>
</dbReference>
<comment type="subcellular location">
    <subcellularLocation>
        <location evidence="2">Chromosome</location>
        <location evidence="2">Centromere</location>
    </subcellularLocation>
    <subcellularLocation>
        <location evidence="1">Nucleus</location>
    </subcellularLocation>
</comment>
<sequence length="307" mass="34513">IIIIIIKVLITLQLFHYVKIIPNKECVAVSKCVLGHLMALERGGMGQQDQHESQRLEMLKVRAVTLRAQRDQLKHQADAVKILKDKISKDLPLDNADAAGGFIELQKSLLTAWRMQLKDLQRAHHLIGGYDLVECKEGKSVCVSFHTAFEGVYLETYNMELDLTRTVQISRHNIPPSFPLESIAKQILQKDLKGFLQTLSQKLNALAGRRQQVYLLKELVGSVEVMESNQLCNILVLMCTAQGETPKAVLCTLEYGDLTQCLPTRVSIECEDKTLSESPQWKKNQSLLLESPAHTALLTMRRMGSIA</sequence>
<dbReference type="AlphaFoldDB" id="A0A673L0Z0"/>
<comment type="similarity">
    <text evidence="3">Belongs to the CENP-O/MCM21 family.</text>
</comment>
<dbReference type="GO" id="GO:0031511">
    <property type="term" value="C:Mis6-Sim4 complex"/>
    <property type="evidence" value="ECO:0007669"/>
    <property type="project" value="TreeGrafter"/>
</dbReference>
<evidence type="ECO:0000256" key="4">
    <source>
        <dbReference type="ARBA" id="ARBA00016395"/>
    </source>
</evidence>
<keyword evidence="5" id="KW-0158">Chromosome</keyword>
<dbReference type="CDD" id="cd23835">
    <property type="entry name" value="DRWD-N_CENP-O"/>
    <property type="match status" value="1"/>
</dbReference>
<keyword evidence="7" id="KW-0137">Centromere</keyword>
<evidence type="ECO:0000256" key="5">
    <source>
        <dbReference type="ARBA" id="ARBA00022454"/>
    </source>
</evidence>
<keyword evidence="8" id="KW-0732">Signal</keyword>
<dbReference type="PANTHER" id="PTHR14582:SF1">
    <property type="entry name" value="CENTROMERE PROTEIN O"/>
    <property type="match status" value="1"/>
</dbReference>
<keyword evidence="10" id="KW-1185">Reference proteome</keyword>
<evidence type="ECO:0000256" key="2">
    <source>
        <dbReference type="ARBA" id="ARBA00004584"/>
    </source>
</evidence>
<dbReference type="Pfam" id="PF09496">
    <property type="entry name" value="CENP-O"/>
    <property type="match status" value="1"/>
</dbReference>
<reference evidence="9" key="2">
    <citation type="submission" date="2025-09" db="UniProtKB">
        <authorList>
            <consortium name="Ensembl"/>
        </authorList>
    </citation>
    <scope>IDENTIFICATION</scope>
</reference>
<gene>
    <name evidence="9" type="primary">cenpo</name>
</gene>
<evidence type="ECO:0000256" key="6">
    <source>
        <dbReference type="ARBA" id="ARBA00023242"/>
    </source>
</evidence>
<reference evidence="9" key="1">
    <citation type="submission" date="2025-08" db="UniProtKB">
        <authorList>
            <consortium name="Ensembl"/>
        </authorList>
    </citation>
    <scope>IDENTIFICATION</scope>
</reference>
<evidence type="ECO:0000313" key="10">
    <source>
        <dbReference type="Proteomes" id="UP000472270"/>
    </source>
</evidence>
<proteinExistence type="inferred from homology"/>
<dbReference type="Proteomes" id="UP000472270">
    <property type="component" value="Unassembled WGS sequence"/>
</dbReference>
<evidence type="ECO:0000313" key="9">
    <source>
        <dbReference type="Ensembl" id="ENSSRHP00000072547.1"/>
    </source>
</evidence>
<evidence type="ECO:0000256" key="7">
    <source>
        <dbReference type="ARBA" id="ARBA00023328"/>
    </source>
</evidence>
<protein>
    <recommendedName>
        <fullName evidence="4">Centromere protein O</fullName>
    </recommendedName>
</protein>
<feature type="signal peptide" evidence="8">
    <location>
        <begin position="1"/>
        <end position="20"/>
    </location>
</feature>
<keyword evidence="6" id="KW-0539">Nucleus</keyword>
<name>A0A673L0Z0_9TELE</name>
<evidence type="ECO:0000256" key="8">
    <source>
        <dbReference type="SAM" id="SignalP"/>
    </source>
</evidence>
<accession>A0A673L0Z0</accession>
<dbReference type="InterPro" id="IPR018464">
    <property type="entry name" value="CENP-O"/>
</dbReference>
<dbReference type="PANTHER" id="PTHR14582">
    <property type="entry name" value="INNER KINETOCHORE SUBUNIT MAL2"/>
    <property type="match status" value="1"/>
</dbReference>
<dbReference type="Ensembl" id="ENSSRHT00000074533.1">
    <property type="protein sequence ID" value="ENSSRHP00000072547.1"/>
    <property type="gene ID" value="ENSSRHG00000036071.1"/>
</dbReference>
<organism evidence="9 10">
    <name type="scientific">Sinocyclocheilus rhinocerous</name>
    <dbReference type="NCBI Taxonomy" id="307959"/>
    <lineage>
        <taxon>Eukaryota</taxon>
        <taxon>Metazoa</taxon>
        <taxon>Chordata</taxon>
        <taxon>Craniata</taxon>
        <taxon>Vertebrata</taxon>
        <taxon>Euteleostomi</taxon>
        <taxon>Actinopterygii</taxon>
        <taxon>Neopterygii</taxon>
        <taxon>Teleostei</taxon>
        <taxon>Ostariophysi</taxon>
        <taxon>Cypriniformes</taxon>
        <taxon>Cyprinidae</taxon>
        <taxon>Cyprininae</taxon>
        <taxon>Sinocyclocheilus</taxon>
    </lineage>
</organism>
<evidence type="ECO:0000256" key="3">
    <source>
        <dbReference type="ARBA" id="ARBA00007321"/>
    </source>
</evidence>
<dbReference type="CDD" id="cd23836">
    <property type="entry name" value="DRWD-C_CENP-O"/>
    <property type="match status" value="1"/>
</dbReference>
<feature type="chain" id="PRO_5025475232" description="Centromere protein O" evidence="8">
    <location>
        <begin position="21"/>
        <end position="307"/>
    </location>
</feature>
<evidence type="ECO:0000256" key="1">
    <source>
        <dbReference type="ARBA" id="ARBA00004123"/>
    </source>
</evidence>